<dbReference type="MEROPS" id="S12.006"/>
<dbReference type="PANTHER" id="PTHR46825">
    <property type="entry name" value="D-ALANYL-D-ALANINE-CARBOXYPEPTIDASE/ENDOPEPTIDASE AMPH"/>
    <property type="match status" value="1"/>
</dbReference>
<dbReference type="InterPro" id="IPR058221">
    <property type="entry name" value="CMY-1/10"/>
</dbReference>
<dbReference type="eggNOG" id="COG1680">
    <property type="taxonomic scope" value="Bacteria"/>
</dbReference>
<dbReference type="AlphaFoldDB" id="A0KMY4"/>
<evidence type="ECO:0000256" key="6">
    <source>
        <dbReference type="RuleBase" id="RU361140"/>
    </source>
</evidence>
<dbReference type="OrthoDB" id="5377431at2"/>
<dbReference type="Pfam" id="PF00144">
    <property type="entry name" value="Beta-lactamase"/>
    <property type="match status" value="1"/>
</dbReference>
<evidence type="ECO:0000256" key="5">
    <source>
        <dbReference type="ARBA" id="ARBA00023251"/>
    </source>
</evidence>
<evidence type="ECO:0000256" key="2">
    <source>
        <dbReference type="ARBA" id="ARBA00007840"/>
    </source>
</evidence>
<dbReference type="InterPro" id="IPR050491">
    <property type="entry name" value="AmpC-like"/>
</dbReference>
<dbReference type="GO" id="GO:0008800">
    <property type="term" value="F:beta-lactamase activity"/>
    <property type="evidence" value="ECO:0007669"/>
    <property type="project" value="UniProtKB-UniRule"/>
</dbReference>
<dbReference type="Gene3D" id="3.40.710.10">
    <property type="entry name" value="DD-peptidase/beta-lactamase superfamily"/>
    <property type="match status" value="1"/>
</dbReference>
<dbReference type="HOGENOM" id="CLU_020027_10_0_6"/>
<gene>
    <name evidence="8" type="ordered locus">AHA_3135</name>
</gene>
<dbReference type="Proteomes" id="UP000000756">
    <property type="component" value="Chromosome"/>
</dbReference>
<dbReference type="NCBIfam" id="NF012172">
    <property type="entry name" value="FOX-MOX"/>
    <property type="match status" value="1"/>
</dbReference>
<dbReference type="InterPro" id="IPR001586">
    <property type="entry name" value="Beta-lactam_class-C_AS"/>
</dbReference>
<dbReference type="EnsemblBacteria" id="ABK37526">
    <property type="protein sequence ID" value="ABK37526"/>
    <property type="gene ID" value="AHA_3135"/>
</dbReference>
<dbReference type="NCBIfam" id="NF033085">
    <property type="entry name" value="bla_class_C"/>
    <property type="match status" value="1"/>
</dbReference>
<feature type="domain" description="Beta-lactamase-related" evidence="7">
    <location>
        <begin position="74"/>
        <end position="421"/>
    </location>
</feature>
<protein>
    <recommendedName>
        <fullName evidence="3 6">Beta-lactamase</fullName>
        <ecNumber evidence="3 6">3.5.2.6</ecNumber>
    </recommendedName>
</protein>
<sequence>MDNPLNLYDLVGDFTQTSPCFMLGTRWPVRLAAPEHTEILAMKQTRALPLLALGTLLLAPLSLAAPVDPLKAVVDDAIRPVLKQHRIPGMAVAVLKGGQAHYFNYGLADVATGAKVNEQTLFEIGSVSKTYTATLGAYAVVKGGFKLDDQVSGHAPWLKGSAFDGITMAELATYSAGGLPLQFPDEVDSSDTMRAYYRHWTPPYQAGTQRQYSNPSIGLFGHLAASSLQQPFSTLMEQTLLPALGLEHTYLQVPEAAMARYAFGYSKEDKPIRVNPGMLADEAYGIKTGSADLLAFVKANISGVDDKALQQAIALTHTGFYRIGEMSQGLGWESYAYPVSEQTLLAGNSPAVSLKANPVTKFETPAAPGAMRLYNKTGSTGGFGAYVAFVPAKGIGIVMLANRNYPIEARVSAAHAILSQLAP</sequence>
<dbReference type="EC" id="3.5.2.6" evidence="3 6"/>
<comment type="similarity">
    <text evidence="2 6">Belongs to the class-C beta-lactamase family.</text>
</comment>
<proteinExistence type="inferred from homology"/>
<keyword evidence="4 6" id="KW-0378">Hydrolase</keyword>
<evidence type="ECO:0000313" key="9">
    <source>
        <dbReference type="Proteomes" id="UP000000756"/>
    </source>
</evidence>
<dbReference type="GO" id="GO:0030288">
    <property type="term" value="C:outer membrane-bounded periplasmic space"/>
    <property type="evidence" value="ECO:0007669"/>
    <property type="project" value="InterPro"/>
</dbReference>
<dbReference type="InterPro" id="IPR001466">
    <property type="entry name" value="Beta-lactam-related"/>
</dbReference>
<keyword evidence="5 6" id="KW-0046">Antibiotic resistance</keyword>
<dbReference type="InterPro" id="IPR058136">
    <property type="entry name" value="AmpC"/>
</dbReference>
<dbReference type="SUPFAM" id="SSF56601">
    <property type="entry name" value="beta-lactamase/transpeptidase-like"/>
    <property type="match status" value="1"/>
</dbReference>
<evidence type="ECO:0000256" key="4">
    <source>
        <dbReference type="ARBA" id="ARBA00022801"/>
    </source>
</evidence>
<dbReference type="PATRIC" id="fig|380703.7.peg.3135"/>
<evidence type="ECO:0000256" key="1">
    <source>
        <dbReference type="ARBA" id="ARBA00001526"/>
    </source>
</evidence>
<dbReference type="GO" id="GO:0046677">
    <property type="term" value="P:response to antibiotic"/>
    <property type="evidence" value="ECO:0007669"/>
    <property type="project" value="UniProtKB-UniRule"/>
</dbReference>
<evidence type="ECO:0000313" key="8">
    <source>
        <dbReference type="EMBL" id="ABK37526.1"/>
    </source>
</evidence>
<name>A0KMY4_AERHH</name>
<dbReference type="PANTHER" id="PTHR46825:SF8">
    <property type="entry name" value="BETA-LACTAMASE-RELATED"/>
    <property type="match status" value="1"/>
</dbReference>
<evidence type="ECO:0000256" key="3">
    <source>
        <dbReference type="ARBA" id="ARBA00012865"/>
    </source>
</evidence>
<dbReference type="STRING" id="380703.AHA_3135"/>
<dbReference type="GO" id="GO:0017001">
    <property type="term" value="P:antibiotic catabolic process"/>
    <property type="evidence" value="ECO:0007669"/>
    <property type="project" value="InterPro"/>
</dbReference>
<dbReference type="KEGG" id="aha:AHA_3135"/>
<evidence type="ECO:0000259" key="7">
    <source>
        <dbReference type="Pfam" id="PF00144"/>
    </source>
</evidence>
<dbReference type="PROSITE" id="PS00336">
    <property type="entry name" value="BETA_LACTAMASE_C"/>
    <property type="match status" value="1"/>
</dbReference>
<dbReference type="EMBL" id="CP000462">
    <property type="protein sequence ID" value="ABK37526.1"/>
    <property type="molecule type" value="Genomic_DNA"/>
</dbReference>
<reference evidence="8 9" key="1">
    <citation type="journal article" date="2006" name="J. Bacteriol.">
        <title>Genome sequence of Aeromonas hydrophila ATCC 7966T: jack of all trades.</title>
        <authorList>
            <person name="Seshadri R."/>
            <person name="Joseph S.W."/>
            <person name="Chopra A.K."/>
            <person name="Sha J."/>
            <person name="Shaw J."/>
            <person name="Graf J."/>
            <person name="Haft D."/>
            <person name="Wu M."/>
            <person name="Ren Q."/>
            <person name="Rosovitz M.J."/>
            <person name="Madupu R."/>
            <person name="Tallon L."/>
            <person name="Kim M."/>
            <person name="Jin S."/>
            <person name="Vuong H."/>
            <person name="Stine O.C."/>
            <person name="Ali A."/>
            <person name="Horneman A.J."/>
            <person name="Heidelberg J.F."/>
        </authorList>
    </citation>
    <scope>NUCLEOTIDE SEQUENCE [LARGE SCALE GENOMIC DNA]</scope>
    <source>
        <strain evidence="9">ATCC 7966 / DSM 30187 / BCRC 13018 / CCUG 14551 / JCM 1027 / KCTC 2358 / NCIMB 9240 / NCTC 8049</strain>
    </source>
</reference>
<dbReference type="InterPro" id="IPR012338">
    <property type="entry name" value="Beta-lactam/transpept-like"/>
</dbReference>
<accession>A0KMY4</accession>
<comment type="catalytic activity">
    <reaction evidence="1 6">
        <text>a beta-lactam + H2O = a substituted beta-amino acid</text>
        <dbReference type="Rhea" id="RHEA:20401"/>
        <dbReference type="ChEBI" id="CHEBI:15377"/>
        <dbReference type="ChEBI" id="CHEBI:35627"/>
        <dbReference type="ChEBI" id="CHEBI:140347"/>
        <dbReference type="EC" id="3.5.2.6"/>
    </reaction>
</comment>
<organism evidence="8 9">
    <name type="scientific">Aeromonas hydrophila subsp. hydrophila (strain ATCC 7966 / DSM 30187 / BCRC 13018 / CCUG 14551 / JCM 1027 / KCTC 2358 / NCIMB 9240 / NCTC 8049)</name>
    <dbReference type="NCBI Taxonomy" id="380703"/>
    <lineage>
        <taxon>Bacteria</taxon>
        <taxon>Pseudomonadati</taxon>
        <taxon>Pseudomonadota</taxon>
        <taxon>Gammaproteobacteria</taxon>
        <taxon>Aeromonadales</taxon>
        <taxon>Aeromonadaceae</taxon>
        <taxon>Aeromonas</taxon>
    </lineage>
</organism>
<keyword evidence="9" id="KW-1185">Reference proteome</keyword>